<dbReference type="Pfam" id="PF02576">
    <property type="entry name" value="RimP_N"/>
    <property type="match status" value="1"/>
</dbReference>
<evidence type="ECO:0000313" key="6">
    <source>
        <dbReference type="EMBL" id="MFH5206838.1"/>
    </source>
</evidence>
<dbReference type="EMBL" id="JBIMSO010000002">
    <property type="protein sequence ID" value="MFH5206838.1"/>
    <property type="molecule type" value="Genomic_DNA"/>
</dbReference>
<gene>
    <name evidence="3 6" type="primary">rimP</name>
    <name evidence="6" type="ORF">ACHIPZ_01125</name>
</gene>
<proteinExistence type="inferred from homology"/>
<feature type="compositionally biased region" description="Acidic residues" evidence="4">
    <location>
        <begin position="192"/>
        <end position="204"/>
    </location>
</feature>
<comment type="similarity">
    <text evidence="3">Belongs to the RimP family.</text>
</comment>
<dbReference type="InterPro" id="IPR028989">
    <property type="entry name" value="RimP_N"/>
</dbReference>
<dbReference type="HAMAP" id="MF_01077">
    <property type="entry name" value="RimP"/>
    <property type="match status" value="1"/>
</dbReference>
<dbReference type="SUPFAM" id="SSF75420">
    <property type="entry name" value="YhbC-like, N-terminal domain"/>
    <property type="match status" value="1"/>
</dbReference>
<dbReference type="InterPro" id="IPR003728">
    <property type="entry name" value="Ribosome_maturation_RimP"/>
</dbReference>
<keyword evidence="2 3" id="KW-0690">Ribosome biogenesis</keyword>
<evidence type="ECO:0000313" key="7">
    <source>
        <dbReference type="Proteomes" id="UP001609175"/>
    </source>
</evidence>
<dbReference type="PANTHER" id="PTHR33867">
    <property type="entry name" value="RIBOSOME MATURATION FACTOR RIMP"/>
    <property type="match status" value="1"/>
</dbReference>
<evidence type="ECO:0000256" key="1">
    <source>
        <dbReference type="ARBA" id="ARBA00022490"/>
    </source>
</evidence>
<comment type="caution">
    <text evidence="6">The sequence shown here is derived from an EMBL/GenBank/DDBJ whole genome shotgun (WGS) entry which is preliminary data.</text>
</comment>
<name>A0ABW7JG38_9NOCA</name>
<sequence length="204" mass="21569">MPIPSIERVSQLVADPVAAHGLDLEDVSLISAGTQSTVRVIVDREGGVSLDAIADVSRDISAALDAADESDDDAYTLEVTTPGINRPLTQPRHWRRARGRKVRVRTPTEKFDARVGEVSEGSEGAEGPEGSEGEGPHVALVVVADPKVGPVLRTVLLSEVTEAVVKVEFSPPNPRELELAGGVTPGRPTPGTEDDSIEVEEADK</sequence>
<dbReference type="InterPro" id="IPR035956">
    <property type="entry name" value="RimP_N_sf"/>
</dbReference>
<dbReference type="PANTHER" id="PTHR33867:SF1">
    <property type="entry name" value="RIBOSOME MATURATION FACTOR RIMP"/>
    <property type="match status" value="1"/>
</dbReference>
<comment type="function">
    <text evidence="3">Required for maturation of 30S ribosomal subunits.</text>
</comment>
<dbReference type="NCBIfam" id="NF000930">
    <property type="entry name" value="PRK00092.2-2"/>
    <property type="match status" value="1"/>
</dbReference>
<organism evidence="6 7">
    <name type="scientific">Antrihabitans spumae</name>
    <dbReference type="NCBI Taxonomy" id="3373370"/>
    <lineage>
        <taxon>Bacteria</taxon>
        <taxon>Bacillati</taxon>
        <taxon>Actinomycetota</taxon>
        <taxon>Actinomycetes</taxon>
        <taxon>Mycobacteriales</taxon>
        <taxon>Nocardiaceae</taxon>
        <taxon>Antrihabitans</taxon>
    </lineage>
</organism>
<accession>A0ABW7JG38</accession>
<evidence type="ECO:0000256" key="4">
    <source>
        <dbReference type="SAM" id="MobiDB-lite"/>
    </source>
</evidence>
<evidence type="ECO:0000256" key="2">
    <source>
        <dbReference type="ARBA" id="ARBA00022517"/>
    </source>
</evidence>
<feature type="domain" description="Ribosome maturation factor RimP N-terminal" evidence="5">
    <location>
        <begin position="13"/>
        <end position="84"/>
    </location>
</feature>
<feature type="region of interest" description="Disordered" evidence="4">
    <location>
        <begin position="170"/>
        <end position="204"/>
    </location>
</feature>
<feature type="compositionally biased region" description="Low complexity" evidence="4">
    <location>
        <begin position="181"/>
        <end position="191"/>
    </location>
</feature>
<feature type="region of interest" description="Disordered" evidence="4">
    <location>
        <begin position="115"/>
        <end position="135"/>
    </location>
</feature>
<protein>
    <recommendedName>
        <fullName evidence="3">Ribosome maturation factor RimP</fullName>
    </recommendedName>
</protein>
<keyword evidence="1 3" id="KW-0963">Cytoplasm</keyword>
<dbReference type="Proteomes" id="UP001609175">
    <property type="component" value="Unassembled WGS sequence"/>
</dbReference>
<evidence type="ECO:0000256" key="3">
    <source>
        <dbReference type="HAMAP-Rule" id="MF_01077"/>
    </source>
</evidence>
<evidence type="ECO:0000259" key="5">
    <source>
        <dbReference type="Pfam" id="PF02576"/>
    </source>
</evidence>
<dbReference type="Gene3D" id="3.30.300.70">
    <property type="entry name" value="RimP-like superfamily, N-terminal"/>
    <property type="match status" value="1"/>
</dbReference>
<reference evidence="6 7" key="1">
    <citation type="submission" date="2024-10" db="EMBL/GenBank/DDBJ databases">
        <authorList>
            <person name="Riesco R."/>
        </authorList>
    </citation>
    <scope>NUCLEOTIDE SEQUENCE [LARGE SCALE GENOMIC DNA]</scope>
    <source>
        <strain evidence="6 7">NCIMB 15449</strain>
    </source>
</reference>
<dbReference type="RefSeq" id="WP_395112216.1">
    <property type="nucleotide sequence ID" value="NZ_JBIMSO010000002.1"/>
</dbReference>
<comment type="subcellular location">
    <subcellularLocation>
        <location evidence="3">Cytoplasm</location>
    </subcellularLocation>
</comment>